<evidence type="ECO:0000259" key="6">
    <source>
        <dbReference type="SMART" id="SM00849"/>
    </source>
</evidence>
<evidence type="ECO:0000256" key="4">
    <source>
        <dbReference type="ARBA" id="ARBA00022833"/>
    </source>
</evidence>
<dbReference type="InterPro" id="IPR051013">
    <property type="entry name" value="MBL_superfamily_lactonases"/>
</dbReference>
<gene>
    <name evidence="7" type="ORF">EYR15_14130</name>
</gene>
<dbReference type="AlphaFoldDB" id="A0A4Q9GE71"/>
<dbReference type="GO" id="GO:0016787">
    <property type="term" value="F:hydrolase activity"/>
    <property type="evidence" value="ECO:0007669"/>
    <property type="project" value="UniProtKB-KW"/>
</dbReference>
<evidence type="ECO:0000256" key="5">
    <source>
        <dbReference type="SAM" id="SignalP"/>
    </source>
</evidence>
<evidence type="ECO:0000256" key="3">
    <source>
        <dbReference type="ARBA" id="ARBA00022801"/>
    </source>
</evidence>
<feature type="chain" id="PRO_5020922759" evidence="5">
    <location>
        <begin position="29"/>
        <end position="324"/>
    </location>
</feature>
<dbReference type="CDD" id="cd07720">
    <property type="entry name" value="OPHC2-like_MBL-fold"/>
    <property type="match status" value="1"/>
</dbReference>
<evidence type="ECO:0000256" key="1">
    <source>
        <dbReference type="ARBA" id="ARBA00007749"/>
    </source>
</evidence>
<proteinExistence type="inferred from homology"/>
<dbReference type="InterPro" id="IPR036866">
    <property type="entry name" value="RibonucZ/Hydroxyglut_hydro"/>
</dbReference>
<keyword evidence="3 7" id="KW-0378">Hydrolase</keyword>
<dbReference type="SMART" id="SM00849">
    <property type="entry name" value="Lactamase_B"/>
    <property type="match status" value="1"/>
</dbReference>
<dbReference type="InterPro" id="IPR001279">
    <property type="entry name" value="Metallo-B-lactamas"/>
</dbReference>
<accession>A0A4Q9GE71</accession>
<dbReference type="SUPFAM" id="SSF56281">
    <property type="entry name" value="Metallo-hydrolase/oxidoreductase"/>
    <property type="match status" value="1"/>
</dbReference>
<dbReference type="GO" id="GO:0046872">
    <property type="term" value="F:metal ion binding"/>
    <property type="evidence" value="ECO:0007669"/>
    <property type="project" value="UniProtKB-KW"/>
</dbReference>
<dbReference type="PROSITE" id="PS51318">
    <property type="entry name" value="TAT"/>
    <property type="match status" value="1"/>
</dbReference>
<dbReference type="PANTHER" id="PTHR42978:SF6">
    <property type="entry name" value="QUORUM-QUENCHING LACTONASE YTNP-RELATED"/>
    <property type="match status" value="1"/>
</dbReference>
<dbReference type="InterPro" id="IPR006311">
    <property type="entry name" value="TAT_signal"/>
</dbReference>
<comment type="caution">
    <text evidence="7">The sequence shown here is derived from an EMBL/GenBank/DDBJ whole genome shotgun (WGS) entry which is preliminary data.</text>
</comment>
<evidence type="ECO:0000256" key="2">
    <source>
        <dbReference type="ARBA" id="ARBA00022723"/>
    </source>
</evidence>
<dbReference type="EMBL" id="SIUB01000007">
    <property type="protein sequence ID" value="TBN48719.1"/>
    <property type="molecule type" value="Genomic_DNA"/>
</dbReference>
<keyword evidence="2" id="KW-0479">Metal-binding</keyword>
<feature type="domain" description="Metallo-beta-lactamase" evidence="6">
    <location>
        <begin position="93"/>
        <end position="297"/>
    </location>
</feature>
<dbReference type="PANTHER" id="PTHR42978">
    <property type="entry name" value="QUORUM-QUENCHING LACTONASE YTNP-RELATED-RELATED"/>
    <property type="match status" value="1"/>
</dbReference>
<reference evidence="7 8" key="1">
    <citation type="submission" date="2019-02" db="EMBL/GenBank/DDBJ databases">
        <title>Hansschlegelia quercus sp. nov., a novel methylotrophic bacterium from buds of oak (Quercus robur L.).</title>
        <authorList>
            <person name="Agafonova N.V."/>
            <person name="Kaparullina E.N."/>
            <person name="Grouzdev D.S."/>
            <person name="Doronina N.V."/>
        </authorList>
    </citation>
    <scope>NUCLEOTIDE SEQUENCE [LARGE SCALE GENOMIC DNA]</scope>
    <source>
        <strain evidence="7 8">Dub</strain>
    </source>
</reference>
<keyword evidence="8" id="KW-1185">Reference proteome</keyword>
<feature type="signal peptide" evidence="5">
    <location>
        <begin position="1"/>
        <end position="28"/>
    </location>
</feature>
<evidence type="ECO:0000313" key="8">
    <source>
        <dbReference type="Proteomes" id="UP000291613"/>
    </source>
</evidence>
<name>A0A4Q9GE71_9HYPH</name>
<evidence type="ECO:0000313" key="7">
    <source>
        <dbReference type="EMBL" id="TBN48719.1"/>
    </source>
</evidence>
<protein>
    <submittedName>
        <fullName evidence="7">MBL fold metallo-hydrolase</fullName>
    </submittedName>
</protein>
<dbReference type="Proteomes" id="UP000291613">
    <property type="component" value="Unassembled WGS sequence"/>
</dbReference>
<dbReference type="RefSeq" id="WP_131004203.1">
    <property type="nucleotide sequence ID" value="NZ_JBHSZR010000009.1"/>
</dbReference>
<keyword evidence="5" id="KW-0732">Signal</keyword>
<dbReference type="Gene3D" id="3.60.15.10">
    <property type="entry name" value="Ribonuclease Z/Hydroxyacylglutathione hydrolase-like"/>
    <property type="match status" value="1"/>
</dbReference>
<dbReference type="OrthoDB" id="9803916at2"/>
<organism evidence="7 8">
    <name type="scientific">Hansschlegelia quercus</name>
    <dbReference type="NCBI Taxonomy" id="2528245"/>
    <lineage>
        <taxon>Bacteria</taxon>
        <taxon>Pseudomonadati</taxon>
        <taxon>Pseudomonadota</taxon>
        <taxon>Alphaproteobacteria</taxon>
        <taxon>Hyphomicrobiales</taxon>
        <taxon>Methylopilaceae</taxon>
        <taxon>Hansschlegelia</taxon>
    </lineage>
</organism>
<keyword evidence="4" id="KW-0862">Zinc</keyword>
<comment type="similarity">
    <text evidence="1">Belongs to the metallo-beta-lactamase superfamily.</text>
</comment>
<sequence>MNAMSRRTILAAAAGAAAGAGVTRPAKAAAPAAGRQAPGVYRYTVGEIEVTALTDGVAMRPLEAGFVKNAPLDAVKQALSDVFLAEDGKLPIPFTPLIVNTGSRIILIDAGTGGFMAPTAGQLMENLSAAGVDPRAVDTVLVSHFHSDHIGGIRFKDGALAFPNAEVVVPEAEWAFWMDDGQMSRAAESALPVFKMARRVFSPIAKEVRRYGPNAEIAPGITAIAAPGHTPGHTAFRLSSNGEQLIVWSDTTNHPALFVRNPGWHAVFDMDPELAEATRRRMLDMVAVDRLLVAGYHFPFPAVGHIARRGSGFEFVPAMWNPAL</sequence>
<dbReference type="Pfam" id="PF00753">
    <property type="entry name" value="Lactamase_B"/>
    <property type="match status" value="1"/>
</dbReference>